<evidence type="ECO:0000313" key="2">
    <source>
        <dbReference type="EMBL" id="RNA23773.1"/>
    </source>
</evidence>
<evidence type="ECO:0000313" key="3">
    <source>
        <dbReference type="Proteomes" id="UP000276133"/>
    </source>
</evidence>
<keyword evidence="3" id="KW-1185">Reference proteome</keyword>
<evidence type="ECO:0000256" key="1">
    <source>
        <dbReference type="SAM" id="MobiDB-lite"/>
    </source>
</evidence>
<dbReference type="AlphaFoldDB" id="A0A3M7RJM1"/>
<protein>
    <submittedName>
        <fullName evidence="2">Uncharacterized protein</fullName>
    </submittedName>
</protein>
<name>A0A3M7RJM1_BRAPC</name>
<feature type="compositionally biased region" description="Basic residues" evidence="1">
    <location>
        <begin position="1"/>
        <end position="11"/>
    </location>
</feature>
<sequence length="82" mass="9853">MPMILRNKKKFPNFLRLKNPKKENEKEKHKKENDNSLNDAGPILYENPTNLLTNLYFVKYFLVCGKPFISYQKYEQENKTLN</sequence>
<feature type="region of interest" description="Disordered" evidence="1">
    <location>
        <begin position="1"/>
        <end position="40"/>
    </location>
</feature>
<accession>A0A3M7RJM1</accession>
<dbReference type="EMBL" id="REGN01003220">
    <property type="protein sequence ID" value="RNA23773.1"/>
    <property type="molecule type" value="Genomic_DNA"/>
</dbReference>
<comment type="caution">
    <text evidence="2">The sequence shown here is derived from an EMBL/GenBank/DDBJ whole genome shotgun (WGS) entry which is preliminary data.</text>
</comment>
<reference evidence="2 3" key="1">
    <citation type="journal article" date="2018" name="Sci. Rep.">
        <title>Genomic signatures of local adaptation to the degree of environmental predictability in rotifers.</title>
        <authorList>
            <person name="Franch-Gras L."/>
            <person name="Hahn C."/>
            <person name="Garcia-Roger E.M."/>
            <person name="Carmona M.J."/>
            <person name="Serra M."/>
            <person name="Gomez A."/>
        </authorList>
    </citation>
    <scope>NUCLEOTIDE SEQUENCE [LARGE SCALE GENOMIC DNA]</scope>
    <source>
        <strain evidence="2">HYR1</strain>
    </source>
</reference>
<organism evidence="2 3">
    <name type="scientific">Brachionus plicatilis</name>
    <name type="common">Marine rotifer</name>
    <name type="synonym">Brachionus muelleri</name>
    <dbReference type="NCBI Taxonomy" id="10195"/>
    <lineage>
        <taxon>Eukaryota</taxon>
        <taxon>Metazoa</taxon>
        <taxon>Spiralia</taxon>
        <taxon>Gnathifera</taxon>
        <taxon>Rotifera</taxon>
        <taxon>Eurotatoria</taxon>
        <taxon>Monogononta</taxon>
        <taxon>Pseudotrocha</taxon>
        <taxon>Ploima</taxon>
        <taxon>Brachionidae</taxon>
        <taxon>Brachionus</taxon>
    </lineage>
</organism>
<gene>
    <name evidence="2" type="ORF">BpHYR1_025343</name>
</gene>
<dbReference type="Proteomes" id="UP000276133">
    <property type="component" value="Unassembled WGS sequence"/>
</dbReference>
<proteinExistence type="predicted"/>
<feature type="compositionally biased region" description="Basic and acidic residues" evidence="1">
    <location>
        <begin position="20"/>
        <end position="34"/>
    </location>
</feature>